<dbReference type="EMBL" id="CP134146">
    <property type="protein sequence ID" value="WNC66858.1"/>
    <property type="molecule type" value="Genomic_DNA"/>
</dbReference>
<proteinExistence type="predicted"/>
<evidence type="ECO:0000256" key="1">
    <source>
        <dbReference type="SAM" id="Phobius"/>
    </source>
</evidence>
<protein>
    <submittedName>
        <fullName evidence="2">Uncharacterized protein</fullName>
    </submittedName>
</protein>
<name>A0ABY9TDA8_9GAMM</name>
<feature type="transmembrane region" description="Helical" evidence="1">
    <location>
        <begin position="88"/>
        <end position="104"/>
    </location>
</feature>
<keyword evidence="3" id="KW-1185">Reference proteome</keyword>
<dbReference type="Proteomes" id="UP001248581">
    <property type="component" value="Chromosome"/>
</dbReference>
<reference evidence="3" key="1">
    <citation type="submission" date="2023-09" db="EMBL/GenBank/DDBJ databases">
        <authorList>
            <person name="Li S."/>
            <person name="Li X."/>
            <person name="Zhang C."/>
            <person name="Zhao Z."/>
        </authorList>
    </citation>
    <scope>NUCLEOTIDE SEQUENCE [LARGE SCALE GENOMIC DNA]</scope>
    <source>
        <strain evidence="3">SQ345</strain>
    </source>
</reference>
<dbReference type="RefSeq" id="WP_348386023.1">
    <property type="nucleotide sequence ID" value="NZ_CP134146.1"/>
</dbReference>
<feature type="transmembrane region" description="Helical" evidence="1">
    <location>
        <begin position="40"/>
        <end position="60"/>
    </location>
</feature>
<feature type="transmembrane region" description="Helical" evidence="1">
    <location>
        <begin position="9"/>
        <end position="34"/>
    </location>
</feature>
<feature type="transmembrane region" description="Helical" evidence="1">
    <location>
        <begin position="67"/>
        <end position="82"/>
    </location>
</feature>
<organism evidence="2 3">
    <name type="scientific">Thalassotalea nanhaiensis</name>
    <dbReference type="NCBI Taxonomy" id="3065648"/>
    <lineage>
        <taxon>Bacteria</taxon>
        <taxon>Pseudomonadati</taxon>
        <taxon>Pseudomonadota</taxon>
        <taxon>Gammaproteobacteria</taxon>
        <taxon>Alteromonadales</taxon>
        <taxon>Colwelliaceae</taxon>
        <taxon>Thalassotalea</taxon>
    </lineage>
</organism>
<gene>
    <name evidence="2" type="ORF">RI845_09930</name>
</gene>
<accession>A0ABY9TDA8</accession>
<keyword evidence="1" id="KW-0472">Membrane</keyword>
<keyword evidence="1" id="KW-1133">Transmembrane helix</keyword>
<evidence type="ECO:0000313" key="3">
    <source>
        <dbReference type="Proteomes" id="UP001248581"/>
    </source>
</evidence>
<keyword evidence="1" id="KW-0812">Transmembrane</keyword>
<sequence length="112" mass="12276">MEKDVKRFLLAFFVGGIFAVITLFALIFAFTSAASTPIDLTSTIVSSLVLVASSLITVWATGFWGRWGMILFFVTAPVVLIIDSSINPLFPSGTILFASLCYGFKRRNNKTQ</sequence>
<evidence type="ECO:0000313" key="2">
    <source>
        <dbReference type="EMBL" id="WNC66858.1"/>
    </source>
</evidence>